<dbReference type="PANTHER" id="PTHR19854:SF1">
    <property type="entry name" value="GUANINE NUCLEOTIDE-BINDING PROTEIN SUBUNIT BETA-LIKE PROTEIN 1"/>
    <property type="match status" value="1"/>
</dbReference>
<dbReference type="FunCoup" id="A0A6J2YFV7">
    <property type="interactions" value="1169"/>
</dbReference>
<keyword evidence="4" id="KW-1185">Reference proteome</keyword>
<protein>
    <submittedName>
        <fullName evidence="5">Guanine nucleotide-binding protein subunit beta-like protein 1</fullName>
    </submittedName>
</protein>
<evidence type="ECO:0000313" key="5">
    <source>
        <dbReference type="RefSeq" id="XP_030762848.1"/>
    </source>
</evidence>
<dbReference type="SMART" id="SM00320">
    <property type="entry name" value="WD40"/>
    <property type="match status" value="3"/>
</dbReference>
<gene>
    <name evidence="5" type="primary">LOC115887528</name>
</gene>
<dbReference type="PROSITE" id="PS50082">
    <property type="entry name" value="WD_REPEATS_2"/>
    <property type="match status" value="1"/>
</dbReference>
<dbReference type="Proteomes" id="UP000504635">
    <property type="component" value="Unplaced"/>
</dbReference>
<dbReference type="InParanoid" id="A0A6J2YFV7"/>
<proteinExistence type="predicted"/>
<name>A0A6J2YFV7_SITOR</name>
<reference evidence="5" key="1">
    <citation type="submission" date="2025-08" db="UniProtKB">
        <authorList>
            <consortium name="RefSeq"/>
        </authorList>
    </citation>
    <scope>IDENTIFICATION</scope>
    <source>
        <tissue evidence="5">Gonads</tissue>
    </source>
</reference>
<dbReference type="PANTHER" id="PTHR19854">
    <property type="entry name" value="TRANSDUCIN BETA-LIKE 3"/>
    <property type="match status" value="1"/>
</dbReference>
<dbReference type="SUPFAM" id="SSF50978">
    <property type="entry name" value="WD40 repeat-like"/>
    <property type="match status" value="1"/>
</dbReference>
<keyword evidence="1 3" id="KW-0853">WD repeat</keyword>
<accession>A0A6J2YFV7</accession>
<keyword evidence="2" id="KW-0677">Repeat</keyword>
<dbReference type="RefSeq" id="XP_030762848.1">
    <property type="nucleotide sequence ID" value="XM_030906988.1"/>
</dbReference>
<evidence type="ECO:0000256" key="2">
    <source>
        <dbReference type="ARBA" id="ARBA00022737"/>
    </source>
</evidence>
<dbReference type="GeneID" id="115887528"/>
<evidence type="ECO:0000313" key="4">
    <source>
        <dbReference type="Proteomes" id="UP000504635"/>
    </source>
</evidence>
<dbReference type="InterPro" id="IPR001680">
    <property type="entry name" value="WD40_rpt"/>
</dbReference>
<dbReference type="InterPro" id="IPR036322">
    <property type="entry name" value="WD40_repeat_dom_sf"/>
</dbReference>
<evidence type="ECO:0000256" key="3">
    <source>
        <dbReference type="PROSITE-ProRule" id="PRU00221"/>
    </source>
</evidence>
<dbReference type="OrthoDB" id="7668193at2759"/>
<dbReference type="Gene3D" id="2.130.10.10">
    <property type="entry name" value="YVTN repeat-like/Quinoprotein amine dehydrogenase"/>
    <property type="match status" value="2"/>
</dbReference>
<organism evidence="4 5">
    <name type="scientific">Sitophilus oryzae</name>
    <name type="common">Rice weevil</name>
    <name type="synonym">Curculio oryzae</name>
    <dbReference type="NCBI Taxonomy" id="7048"/>
    <lineage>
        <taxon>Eukaryota</taxon>
        <taxon>Metazoa</taxon>
        <taxon>Ecdysozoa</taxon>
        <taxon>Arthropoda</taxon>
        <taxon>Hexapoda</taxon>
        <taxon>Insecta</taxon>
        <taxon>Pterygota</taxon>
        <taxon>Neoptera</taxon>
        <taxon>Endopterygota</taxon>
        <taxon>Coleoptera</taxon>
        <taxon>Polyphaga</taxon>
        <taxon>Cucujiformia</taxon>
        <taxon>Curculionidae</taxon>
        <taxon>Dryophthorinae</taxon>
        <taxon>Sitophilus</taxon>
    </lineage>
</organism>
<feature type="repeat" description="WD" evidence="3">
    <location>
        <begin position="295"/>
        <end position="338"/>
    </location>
</feature>
<dbReference type="PROSITE" id="PS50294">
    <property type="entry name" value="WD_REPEATS_REGION"/>
    <property type="match status" value="1"/>
</dbReference>
<dbReference type="KEGG" id="soy:115887528"/>
<dbReference type="AlphaFoldDB" id="A0A6J2YFV7"/>
<evidence type="ECO:0000256" key="1">
    <source>
        <dbReference type="ARBA" id="ARBA00022574"/>
    </source>
</evidence>
<dbReference type="InterPro" id="IPR015943">
    <property type="entry name" value="WD40/YVTN_repeat-like_dom_sf"/>
</dbReference>
<sequence length="338" mass="38674">MATDRSEYKPKNVLRDPLFNMERAILAPMGPVSSLCFPDNFLKRNSPFTDLLLAATERGDVHFWNLIDRHWEFRHVMTRNVPIQKIHVVENDIIVQDRYGTATIWKISGPTVFSMTSAMSHFGGYCQSVLIDNHIVLPHDGFSIEAYDLHNADSVKKLTPTMERGEVGKTMCQENFKIKETNYLLVGYESGYVILFDYDTGKQCSKVKLGEMVTRITFNSVDYKGIASNAFKPLKIFKLNPETLELSMYDPGVQFPKEGAQIVRFRPDNKIFVTGGFDGRLRVFCGETYRQLIVLKGHRGQIFDIVFTPLPTQFWKTKIFAVAGEDSDISIWNVCHDY</sequence>
<dbReference type="Pfam" id="PF00400">
    <property type="entry name" value="WD40"/>
    <property type="match status" value="2"/>
</dbReference>